<dbReference type="GO" id="GO:0075521">
    <property type="term" value="P:microtubule-dependent intracellular transport of viral material towards nucleus"/>
    <property type="evidence" value="ECO:0007669"/>
    <property type="project" value="UniProtKB-UniRule"/>
</dbReference>
<comment type="similarity">
    <text evidence="15">Belongs to the papillomaviridae L2 protein family.</text>
</comment>
<evidence type="ECO:0000256" key="10">
    <source>
        <dbReference type="ARBA" id="ARBA00023046"/>
    </source>
</evidence>
<organism evidence="16 17">
    <name type="scientific">Phocoena phocoena papillomavirus 2</name>
    <dbReference type="NCBI Taxonomy" id="706526"/>
    <lineage>
        <taxon>Viruses</taxon>
        <taxon>Monodnaviria</taxon>
        <taxon>Shotokuvirae</taxon>
        <taxon>Cossaviricota</taxon>
        <taxon>Papovaviricetes</taxon>
        <taxon>Zurhausenvirales</taxon>
        <taxon>Papillomaviridae</taxon>
        <taxon>Firstpapillomavirinae</taxon>
        <taxon>Upsilonpapillomavirus</taxon>
        <taxon>Upsilonpapillomavirus 3</taxon>
    </lineage>
</organism>
<keyword evidence="1 15" id="KW-1163">Viral penetration into host nucleus</keyword>
<accession>F2VIR6</accession>
<sequence>MRARRRRAAPDTLYRQCATGDCPIDVKNKFEDNTVADRILKWLSSVFYFGGLGISSGRGGAGRLPMGGTVTRPTGGVIDTLGPLDVRPPIDSSSIIDAEAPSVIPVSEGTNLSTEVPVIDTPGIEVHPPAVPSDPSVAIIDPTDIENVIPRTRGDTFAFTDGSSSLPTRVLTTHATVHPNPSYEGSVLSTGSTVFLGEGTQSHNVLVFSNLSGHSIGGTFEEIELGDLTSQFDIEEPSTSTPKSPLHGVTSGIRRGLTRARAQLRWPSRLRPTPINIPDKSFLLQPEKFIQFTYDNPTFQDTSLHFDRPTTVQAAPDPHFQDIVYLSKPEYSLVEGRVRVNRYGKTGTLKLRSGTQLGANTHYYTDLSSIHAEEGIEMTALGSHIHDSTLLNAQASGISLDSTESAFSLIGPTEHLRAYEEATHFNSVYSDSSLLDSFEDDFSHAQLIIGTGLRRPNAVSLPSIPRPFRFFAENTGSLYIHYPTANNTEPMDTGSIPFSVVTTIEKPTVTFDALDIGGGFYLHPYIRRKKRKRMYL</sequence>
<evidence type="ECO:0000256" key="9">
    <source>
        <dbReference type="ARBA" id="ARBA00022952"/>
    </source>
</evidence>
<keyword evidence="17" id="KW-1185">Reference proteome</keyword>
<keyword evidence="3 15" id="KW-0167">Capsid protein</keyword>
<evidence type="ECO:0000256" key="8">
    <source>
        <dbReference type="ARBA" id="ARBA00022921"/>
    </source>
</evidence>
<name>F2VIR6_9PAPI</name>
<evidence type="ECO:0000256" key="5">
    <source>
        <dbReference type="ARBA" id="ARBA00022581"/>
    </source>
</evidence>
<dbReference type="GO" id="GO:0003677">
    <property type="term" value="F:DNA binding"/>
    <property type="evidence" value="ECO:0007669"/>
    <property type="project" value="UniProtKB-UniRule"/>
</dbReference>
<evidence type="ECO:0000313" key="16">
    <source>
        <dbReference type="EMBL" id="ADJ96351.1"/>
    </source>
</evidence>
<proteinExistence type="inferred from homology"/>
<evidence type="ECO:0000256" key="2">
    <source>
        <dbReference type="ARBA" id="ARBA00022553"/>
    </source>
</evidence>
<comment type="subunit">
    <text evidence="15">Interacts with major capsid protein L1. Interacts with E2; this interaction inhibits E2 transcriptional activity but not the DNA replication function E2. Interacts with host HSPA8; this interaction is required for L2 nuclear translocation. Interacts with host importins KPNB2 and KPNB3. Forms a complex with importin alpha2-beta1 heterodimers via interaction with the importin alpha2 adapter. Interacts with host DYNLT1; this interaction is essential for virus intracellular transport during entry. Interacts (via C-terminus) with host retromer subunits VPS35 AND VPS29.</text>
</comment>
<gene>
    <name evidence="15 16" type="primary">L2</name>
</gene>
<protein>
    <recommendedName>
        <fullName evidence="15">Minor capsid protein L2</fullName>
    </recommendedName>
</protein>
<evidence type="ECO:0000256" key="3">
    <source>
        <dbReference type="ARBA" id="ARBA00022561"/>
    </source>
</evidence>
<keyword evidence="6" id="KW-1040">Host Golgi apparatus</keyword>
<evidence type="ECO:0000313" key="17">
    <source>
        <dbReference type="Proteomes" id="UP000102623"/>
    </source>
</evidence>
<keyword evidence="13" id="KW-1015">Disulfide bond</keyword>
<dbReference type="GO" id="GO:0019028">
    <property type="term" value="C:viral capsid"/>
    <property type="evidence" value="ECO:0007669"/>
    <property type="project" value="UniProtKB-UniRule"/>
</dbReference>
<comment type="PTM">
    <text evidence="15">Highly phosphorylated.</text>
</comment>
<evidence type="ECO:0000256" key="14">
    <source>
        <dbReference type="ARBA" id="ARBA00023296"/>
    </source>
</evidence>
<keyword evidence="4 15" id="KW-1048">Host nucleus</keyword>
<keyword evidence="7 15" id="KW-0946">Virion</keyword>
<dbReference type="GO" id="GO:0046718">
    <property type="term" value="P:symbiont entry into host cell"/>
    <property type="evidence" value="ECO:0007669"/>
    <property type="project" value="UniProtKB-KW"/>
</dbReference>
<keyword evidence="14 15" id="KW-1160">Virus entry into host cell</keyword>
<keyword evidence="11 15" id="KW-1176">Cytoplasmic inwards viral transport</keyword>
<dbReference type="HAMAP" id="MF_04003">
    <property type="entry name" value="PPV_L2"/>
    <property type="match status" value="1"/>
</dbReference>
<evidence type="ECO:0000256" key="11">
    <source>
        <dbReference type="ARBA" id="ARBA00023120"/>
    </source>
</evidence>
<dbReference type="OrthoDB" id="8047at10239"/>
<keyword evidence="8 15" id="KW-0426">Late protein</keyword>
<dbReference type="GO" id="GO:0043657">
    <property type="term" value="C:host cell"/>
    <property type="evidence" value="ECO:0007669"/>
    <property type="project" value="GOC"/>
</dbReference>
<reference evidence="16 17" key="1">
    <citation type="journal article" date="2011" name="Mol. Phylogenet. Evol.">
        <title>Modular organizations of novel cetacean papillomaviruses.</title>
        <authorList>
            <person name="Gottschling M."/>
            <person name="Bravo I.G."/>
            <person name="Schulz E."/>
            <person name="Bracho M.A."/>
            <person name="Deaville R."/>
            <person name="Jepson P.D."/>
            <person name="Bressem M.F."/>
            <person name="Stockfleth E."/>
            <person name="Nindl I."/>
        </authorList>
    </citation>
    <scope>NUCLEOTIDE SEQUENCE [LARGE SCALE GENOMIC DNA]</scope>
</reference>
<keyword evidence="12 15" id="KW-0238">DNA-binding</keyword>
<dbReference type="RefSeq" id="YP_006470632.1">
    <property type="nucleotide sequence ID" value="NC_018075.1"/>
</dbReference>
<dbReference type="Proteomes" id="UP000102623">
    <property type="component" value="Segment"/>
</dbReference>
<dbReference type="KEGG" id="vg:13097029"/>
<keyword evidence="10" id="KW-1039">Host endosome</keyword>
<evidence type="ECO:0000256" key="6">
    <source>
        <dbReference type="ARBA" id="ARBA00022812"/>
    </source>
</evidence>
<dbReference type="Pfam" id="PF00513">
    <property type="entry name" value="Late_protein_L2"/>
    <property type="match status" value="1"/>
</dbReference>
<keyword evidence="5 15" id="KW-0945">Host-virus interaction</keyword>
<comment type="caution">
    <text evidence="15">Lacks conserved residue(s) required for the propagation of feature annotation.</text>
</comment>
<evidence type="ECO:0000256" key="12">
    <source>
        <dbReference type="ARBA" id="ARBA00023125"/>
    </source>
</evidence>
<comment type="function">
    <text evidence="15">Minor protein of the capsid that localizes along the inner surface of the virion, within the central cavities beneath the L1 pentamers. Plays a role in capsid stabilization through interaction with the major capsid protein L1. Once the virion enters the host cell, L2 escorts the genomic DNA into the nucleus by promoting escape from the endosomal compartments and traffic through the host Golgi network. Mechanistically, the C-terminus of L2 possesses a cell-penetrating peptide that protudes from the host endosome, interacts with host cytoplasmic retromer cargo and thereby mediates the capsid delivery to the host trans-Golgi network. Plays a role through its interaction with host dynein in the intracellular microtubule-dependent transport of viral capsid toward the nucleus. Mediates the viral genome import into the nucleus through binding to host importins. Once within the nucleus, L2 localizes viral genomes to host PML bodies in order to activate early gene expression for establishment of infection. Later on, promotes late gene expression by interacting with the viral E2 protein and by inhibiting its transcriptional activation functions. During virion assembly, encapsidates the genome by direct interaction with the viral DNA.</text>
</comment>
<dbReference type="GO" id="GO:0042025">
    <property type="term" value="C:host cell nucleus"/>
    <property type="evidence" value="ECO:0007669"/>
    <property type="project" value="UniProtKB-SubCell"/>
</dbReference>
<comment type="subcellular location">
    <subcellularLocation>
        <location evidence="15">Virion</location>
    </subcellularLocation>
    <subcellularLocation>
        <location evidence="15">Host nucleus</location>
    </subcellularLocation>
</comment>
<dbReference type="GO" id="GO:0075732">
    <property type="term" value="P:viral penetration into host nucleus"/>
    <property type="evidence" value="ECO:0007669"/>
    <property type="project" value="UniProtKB-KW"/>
</dbReference>
<dbReference type="EMBL" id="GU117622">
    <property type="protein sequence ID" value="ADJ96351.1"/>
    <property type="molecule type" value="Genomic_DNA"/>
</dbReference>
<evidence type="ECO:0000256" key="7">
    <source>
        <dbReference type="ARBA" id="ARBA00022844"/>
    </source>
</evidence>
<keyword evidence="2 15" id="KW-0597">Phosphoprotein</keyword>
<evidence type="ECO:0000256" key="4">
    <source>
        <dbReference type="ARBA" id="ARBA00022562"/>
    </source>
</evidence>
<evidence type="ECO:0000256" key="15">
    <source>
        <dbReference type="HAMAP-Rule" id="MF_04003"/>
    </source>
</evidence>
<dbReference type="GO" id="GO:0005198">
    <property type="term" value="F:structural molecule activity"/>
    <property type="evidence" value="ECO:0007669"/>
    <property type="project" value="UniProtKB-UniRule"/>
</dbReference>
<dbReference type="GeneID" id="13097029"/>
<evidence type="ECO:0000256" key="13">
    <source>
        <dbReference type="ARBA" id="ARBA00023157"/>
    </source>
</evidence>
<keyword evidence="9 15" id="KW-1177">Microtubular inwards viral transport</keyword>
<dbReference type="InterPro" id="IPR000784">
    <property type="entry name" value="Late_L2"/>
</dbReference>
<evidence type="ECO:0000256" key="1">
    <source>
        <dbReference type="ARBA" id="ARBA00022524"/>
    </source>
</evidence>